<proteinExistence type="predicted"/>
<dbReference type="InterPro" id="IPR036890">
    <property type="entry name" value="HATPase_C_sf"/>
</dbReference>
<evidence type="ECO:0000256" key="1">
    <source>
        <dbReference type="SAM" id="Phobius"/>
    </source>
</evidence>
<dbReference type="InterPro" id="IPR010559">
    <property type="entry name" value="Sig_transdc_His_kin_internal"/>
</dbReference>
<sequence>MERLADYLLRLYPIDHVPFKRRIILHAIFWGFFFISLLFGTGFPSDSLIIRLIGAFSFTLTSSTFFYLFNYFIPYLYAQYIGWFRVIVICSAIIAFYFFMSLETYLRVVIVIENHWITPQNKRIYEIYHNVYESNFWSYFDIINIITDTIQLIFTALPAFFLKFVRIFAKVLSEKKQLEIDFLRLQINPHFLVNTLNNIYSLVVIGDQRSPDAILSLSNLLDYVLYESSLSTVSVEKEVAFLKDFVALEQIRNSSKVQVKLEIEGDLTGVIAPLILIAFIENAFKHGIGDSTIQSYVHIKIRVESNTLFLGVINSKVRKLSQKQKNSLGGIGLINVQKRLNSLYPNRYSLQVIADPNKHQIMLSVTLA</sequence>
<reference evidence="3 4" key="1">
    <citation type="submission" date="2018-05" db="EMBL/GenBank/DDBJ databases">
        <title>Genomic Encyclopedia of Archaeal and Bacterial Type Strains, Phase II (KMG-II): from individual species to whole genera.</title>
        <authorList>
            <person name="Goeker M."/>
        </authorList>
    </citation>
    <scope>NUCLEOTIDE SEQUENCE [LARGE SCALE GENOMIC DNA]</scope>
    <source>
        <strain evidence="3 4">DSM 22214</strain>
    </source>
</reference>
<dbReference type="Gene3D" id="3.30.565.10">
    <property type="entry name" value="Histidine kinase-like ATPase, C-terminal domain"/>
    <property type="match status" value="1"/>
</dbReference>
<organism evidence="3 4">
    <name type="scientific">Arcicella aurantiaca</name>
    <dbReference type="NCBI Taxonomy" id="591202"/>
    <lineage>
        <taxon>Bacteria</taxon>
        <taxon>Pseudomonadati</taxon>
        <taxon>Bacteroidota</taxon>
        <taxon>Cytophagia</taxon>
        <taxon>Cytophagales</taxon>
        <taxon>Flectobacillaceae</taxon>
        <taxon>Arcicella</taxon>
    </lineage>
</organism>
<keyword evidence="4" id="KW-1185">Reference proteome</keyword>
<keyword evidence="3" id="KW-0418">Kinase</keyword>
<evidence type="ECO:0000313" key="3">
    <source>
        <dbReference type="EMBL" id="PWK18087.1"/>
    </source>
</evidence>
<gene>
    <name evidence="3" type="ORF">LV89_04238</name>
</gene>
<dbReference type="AlphaFoldDB" id="A0A316DIK0"/>
<feature type="transmembrane region" description="Helical" evidence="1">
    <location>
        <begin position="80"/>
        <end position="100"/>
    </location>
</feature>
<keyword evidence="1" id="KW-0472">Membrane</keyword>
<dbReference type="InterPro" id="IPR050640">
    <property type="entry name" value="Bact_2-comp_sensor_kinase"/>
</dbReference>
<keyword evidence="1" id="KW-1133">Transmembrane helix</keyword>
<dbReference type="EMBL" id="QGGO01000032">
    <property type="protein sequence ID" value="PWK18087.1"/>
    <property type="molecule type" value="Genomic_DNA"/>
</dbReference>
<dbReference type="GO" id="GO:0000155">
    <property type="term" value="F:phosphorelay sensor kinase activity"/>
    <property type="evidence" value="ECO:0007669"/>
    <property type="project" value="InterPro"/>
</dbReference>
<evidence type="ECO:0000313" key="4">
    <source>
        <dbReference type="Proteomes" id="UP000245489"/>
    </source>
</evidence>
<feature type="transmembrane region" description="Helical" evidence="1">
    <location>
        <begin position="23"/>
        <end position="43"/>
    </location>
</feature>
<feature type="domain" description="Signal transduction histidine kinase internal region" evidence="2">
    <location>
        <begin position="179"/>
        <end position="256"/>
    </location>
</feature>
<keyword evidence="1" id="KW-0812">Transmembrane</keyword>
<dbReference type="Proteomes" id="UP000245489">
    <property type="component" value="Unassembled WGS sequence"/>
</dbReference>
<evidence type="ECO:0000259" key="2">
    <source>
        <dbReference type="Pfam" id="PF06580"/>
    </source>
</evidence>
<dbReference type="RefSeq" id="WP_109744899.1">
    <property type="nucleotide sequence ID" value="NZ_QGGO01000032.1"/>
</dbReference>
<dbReference type="GO" id="GO:0016020">
    <property type="term" value="C:membrane"/>
    <property type="evidence" value="ECO:0007669"/>
    <property type="project" value="InterPro"/>
</dbReference>
<protein>
    <submittedName>
        <fullName evidence="3">Histidine kinase</fullName>
    </submittedName>
</protein>
<keyword evidence="3" id="KW-0808">Transferase</keyword>
<feature type="transmembrane region" description="Helical" evidence="1">
    <location>
        <begin position="49"/>
        <end position="73"/>
    </location>
</feature>
<dbReference type="PANTHER" id="PTHR34220">
    <property type="entry name" value="SENSOR HISTIDINE KINASE YPDA"/>
    <property type="match status" value="1"/>
</dbReference>
<dbReference type="PANTHER" id="PTHR34220:SF7">
    <property type="entry name" value="SENSOR HISTIDINE KINASE YPDA"/>
    <property type="match status" value="1"/>
</dbReference>
<comment type="caution">
    <text evidence="3">The sequence shown here is derived from an EMBL/GenBank/DDBJ whole genome shotgun (WGS) entry which is preliminary data.</text>
</comment>
<accession>A0A316DIK0</accession>
<name>A0A316DIK0_9BACT</name>
<dbReference type="Pfam" id="PF06580">
    <property type="entry name" value="His_kinase"/>
    <property type="match status" value="1"/>
</dbReference>